<dbReference type="SUPFAM" id="SSF69322">
    <property type="entry name" value="Tricorn protease domain 2"/>
    <property type="match status" value="1"/>
</dbReference>
<accession>A0AAD4BG17</accession>
<name>A0AAD4BG17_BOLED</name>
<dbReference type="EMBL" id="WHUW01000081">
    <property type="protein sequence ID" value="KAF8427176.1"/>
    <property type="molecule type" value="Genomic_DNA"/>
</dbReference>
<reference evidence="2" key="1">
    <citation type="submission" date="2019-10" db="EMBL/GenBank/DDBJ databases">
        <authorList>
            <consortium name="DOE Joint Genome Institute"/>
            <person name="Kuo A."/>
            <person name="Miyauchi S."/>
            <person name="Kiss E."/>
            <person name="Drula E."/>
            <person name="Kohler A."/>
            <person name="Sanchez-Garcia M."/>
            <person name="Andreopoulos B."/>
            <person name="Barry K.W."/>
            <person name="Bonito G."/>
            <person name="Buee M."/>
            <person name="Carver A."/>
            <person name="Chen C."/>
            <person name="Cichocki N."/>
            <person name="Clum A."/>
            <person name="Culley D."/>
            <person name="Crous P.W."/>
            <person name="Fauchery L."/>
            <person name="Girlanda M."/>
            <person name="Hayes R."/>
            <person name="Keri Z."/>
            <person name="LaButti K."/>
            <person name="Lipzen A."/>
            <person name="Lombard V."/>
            <person name="Magnuson J."/>
            <person name="Maillard F."/>
            <person name="Morin E."/>
            <person name="Murat C."/>
            <person name="Nolan M."/>
            <person name="Ohm R."/>
            <person name="Pangilinan J."/>
            <person name="Pereira M."/>
            <person name="Perotto S."/>
            <person name="Peter M."/>
            <person name="Riley R."/>
            <person name="Sitrit Y."/>
            <person name="Stielow B."/>
            <person name="Szollosi G."/>
            <person name="Zifcakova L."/>
            <person name="Stursova M."/>
            <person name="Spatafora J.W."/>
            <person name="Tedersoo L."/>
            <person name="Vaario L.-M."/>
            <person name="Yamada A."/>
            <person name="Yan M."/>
            <person name="Wang P."/>
            <person name="Xu J."/>
            <person name="Bruns T."/>
            <person name="Baldrian P."/>
            <person name="Vilgalys R."/>
            <person name="Henrissat B."/>
            <person name="Grigoriev I.V."/>
            <person name="Hibbett D."/>
            <person name="Nagy L.G."/>
            <person name="Martin F.M."/>
        </authorList>
    </citation>
    <scope>NUCLEOTIDE SEQUENCE</scope>
    <source>
        <strain evidence="2">BED1</strain>
    </source>
</reference>
<gene>
    <name evidence="2" type="ORF">L210DRAFT_1029734</name>
</gene>
<dbReference type="Gene3D" id="2.130.10.10">
    <property type="entry name" value="YVTN repeat-like/Quinoprotein amine dehydrogenase"/>
    <property type="match status" value="1"/>
</dbReference>
<proteinExistence type="predicted"/>
<dbReference type="AlphaFoldDB" id="A0AAD4BG17"/>
<dbReference type="PROSITE" id="PS50082">
    <property type="entry name" value="WD_REPEATS_2"/>
    <property type="match status" value="1"/>
</dbReference>
<evidence type="ECO:0000313" key="2">
    <source>
        <dbReference type="EMBL" id="KAF8427176.1"/>
    </source>
</evidence>
<feature type="repeat" description="WD" evidence="1">
    <location>
        <begin position="32"/>
        <end position="73"/>
    </location>
</feature>
<dbReference type="InterPro" id="IPR001680">
    <property type="entry name" value="WD40_rpt"/>
</dbReference>
<dbReference type="InterPro" id="IPR015943">
    <property type="entry name" value="WD40/YVTN_repeat-like_dom_sf"/>
</dbReference>
<keyword evidence="1" id="KW-0853">WD repeat</keyword>
<keyword evidence="3" id="KW-1185">Reference proteome</keyword>
<comment type="caution">
    <text evidence="2">The sequence shown here is derived from an EMBL/GenBank/DDBJ whole genome shotgun (WGS) entry which is preliminary data.</text>
</comment>
<sequence>MRWTSRAIRHDLPLGHATKLFSIATGIRLIPPIQHDRAVVALRFSPCGDRLVTTVYDTYVRIYNARTGDKLIVVPVQVLHTPTTPLAWSSDGLELFVVSQGTITCFNTSTSLSSEWLTHDSCTRASIVHNAVHSMFRSILCLALGRDLARADWFGHQACLRRPLHHNVSKQEVT</sequence>
<dbReference type="Proteomes" id="UP001194468">
    <property type="component" value="Unassembled WGS sequence"/>
</dbReference>
<evidence type="ECO:0000256" key="1">
    <source>
        <dbReference type="PROSITE-ProRule" id="PRU00221"/>
    </source>
</evidence>
<organism evidence="2 3">
    <name type="scientific">Boletus edulis BED1</name>
    <dbReference type="NCBI Taxonomy" id="1328754"/>
    <lineage>
        <taxon>Eukaryota</taxon>
        <taxon>Fungi</taxon>
        <taxon>Dikarya</taxon>
        <taxon>Basidiomycota</taxon>
        <taxon>Agaricomycotina</taxon>
        <taxon>Agaricomycetes</taxon>
        <taxon>Agaricomycetidae</taxon>
        <taxon>Boletales</taxon>
        <taxon>Boletineae</taxon>
        <taxon>Boletaceae</taxon>
        <taxon>Boletoideae</taxon>
        <taxon>Boletus</taxon>
    </lineage>
</organism>
<protein>
    <submittedName>
        <fullName evidence="2">Uncharacterized protein</fullName>
    </submittedName>
</protein>
<evidence type="ECO:0000313" key="3">
    <source>
        <dbReference type="Proteomes" id="UP001194468"/>
    </source>
</evidence>
<reference evidence="2" key="2">
    <citation type="journal article" date="2020" name="Nat. Commun.">
        <title>Large-scale genome sequencing of mycorrhizal fungi provides insights into the early evolution of symbiotic traits.</title>
        <authorList>
            <person name="Miyauchi S."/>
            <person name="Kiss E."/>
            <person name="Kuo A."/>
            <person name="Drula E."/>
            <person name="Kohler A."/>
            <person name="Sanchez-Garcia M."/>
            <person name="Morin E."/>
            <person name="Andreopoulos B."/>
            <person name="Barry K.W."/>
            <person name="Bonito G."/>
            <person name="Buee M."/>
            <person name="Carver A."/>
            <person name="Chen C."/>
            <person name="Cichocki N."/>
            <person name="Clum A."/>
            <person name="Culley D."/>
            <person name="Crous P.W."/>
            <person name="Fauchery L."/>
            <person name="Girlanda M."/>
            <person name="Hayes R.D."/>
            <person name="Keri Z."/>
            <person name="LaButti K."/>
            <person name="Lipzen A."/>
            <person name="Lombard V."/>
            <person name="Magnuson J."/>
            <person name="Maillard F."/>
            <person name="Murat C."/>
            <person name="Nolan M."/>
            <person name="Ohm R.A."/>
            <person name="Pangilinan J."/>
            <person name="Pereira M.F."/>
            <person name="Perotto S."/>
            <person name="Peter M."/>
            <person name="Pfister S."/>
            <person name="Riley R."/>
            <person name="Sitrit Y."/>
            <person name="Stielow J.B."/>
            <person name="Szollosi G."/>
            <person name="Zifcakova L."/>
            <person name="Stursova M."/>
            <person name="Spatafora J.W."/>
            <person name="Tedersoo L."/>
            <person name="Vaario L.M."/>
            <person name="Yamada A."/>
            <person name="Yan M."/>
            <person name="Wang P."/>
            <person name="Xu J."/>
            <person name="Bruns T."/>
            <person name="Baldrian P."/>
            <person name="Vilgalys R."/>
            <person name="Dunand C."/>
            <person name="Henrissat B."/>
            <person name="Grigoriev I.V."/>
            <person name="Hibbett D."/>
            <person name="Nagy L.G."/>
            <person name="Martin F.M."/>
        </authorList>
    </citation>
    <scope>NUCLEOTIDE SEQUENCE</scope>
    <source>
        <strain evidence="2">BED1</strain>
    </source>
</reference>